<comment type="caution">
    <text evidence="1">The sequence shown here is derived from an EMBL/GenBank/DDBJ whole genome shotgun (WGS) entry which is preliminary data.</text>
</comment>
<gene>
    <name evidence="1" type="ORF">DLM85_08260</name>
</gene>
<evidence type="ECO:0000313" key="1">
    <source>
        <dbReference type="EMBL" id="RAK68025.1"/>
    </source>
</evidence>
<reference evidence="2" key="1">
    <citation type="submission" date="2018-05" db="EMBL/GenBank/DDBJ databases">
        <authorList>
            <person name="Nie L."/>
        </authorList>
    </citation>
    <scope>NUCLEOTIDE SEQUENCE [LARGE SCALE GENOMIC DNA]</scope>
    <source>
        <strain evidence="2">NL</strain>
    </source>
</reference>
<name>A0A328BMW0_9BACT</name>
<dbReference type="AlphaFoldDB" id="A0A328BMW0"/>
<keyword evidence="2" id="KW-1185">Reference proteome</keyword>
<sequence>MVLGVALAGCGKKQEVQPAPAPPAPSTMEVTINGQLKQWTPTKYETWSPGEKTLAVTGADADGRTAVTLSYRQGPYVTGWGELQLYQVEAKVNGQVVPVTLASHTISYDAASKRLRGRFATGAQSTLRIENGSFDLQQ</sequence>
<organism evidence="1 2">
    <name type="scientific">Hymenobacter edaphi</name>
    <dbReference type="NCBI Taxonomy" id="2211146"/>
    <lineage>
        <taxon>Bacteria</taxon>
        <taxon>Pseudomonadati</taxon>
        <taxon>Bacteroidota</taxon>
        <taxon>Cytophagia</taxon>
        <taxon>Cytophagales</taxon>
        <taxon>Hymenobacteraceae</taxon>
        <taxon>Hymenobacter</taxon>
    </lineage>
</organism>
<dbReference type="EMBL" id="QHKM01000002">
    <property type="protein sequence ID" value="RAK68025.1"/>
    <property type="molecule type" value="Genomic_DNA"/>
</dbReference>
<evidence type="ECO:0000313" key="2">
    <source>
        <dbReference type="Proteomes" id="UP000248553"/>
    </source>
</evidence>
<protein>
    <submittedName>
        <fullName evidence="1">Uncharacterized protein</fullName>
    </submittedName>
</protein>
<accession>A0A328BMW0</accession>
<proteinExistence type="predicted"/>
<dbReference type="Proteomes" id="UP000248553">
    <property type="component" value="Unassembled WGS sequence"/>
</dbReference>